<proteinExistence type="predicted"/>
<dbReference type="SUPFAM" id="SSF56112">
    <property type="entry name" value="Protein kinase-like (PK-like)"/>
    <property type="match status" value="1"/>
</dbReference>
<dbReference type="InterPro" id="IPR002575">
    <property type="entry name" value="Aminoglycoside_PTrfase"/>
</dbReference>
<dbReference type="EMBL" id="CP159218">
    <property type="protein sequence ID" value="XCG64825.1"/>
    <property type="molecule type" value="Genomic_DNA"/>
</dbReference>
<gene>
    <name evidence="2" type="ORF">ABLG96_05775</name>
</gene>
<sequence>MHKNQITIELITQLLEEQFPQWADLPIRPVEKDGWDNLTMRLGDSLSVRFPSADMYTPQVEKEHRWLPLLRPQLPFPIPIPLGRGVPSDRFPRPWSVYHWLPGQQATPQRVSDPVRMAEDVSGFLNALRRIDATSGPRAGLHSFHRGDSPAHWDDSARTAITALADLIDTSAALAIWDTALNSAWNAPPVWFHGDMSGGNLLVRDGGLSAVIDFGTCGVGDPACDLVIAWSFFRGAGRDAFRRGVALDEDTWARARGWMLWKAAITLQDAREEAPDRIEQAGVQFGWRTGALELIEDVLSDVDC</sequence>
<evidence type="ECO:0000259" key="1">
    <source>
        <dbReference type="Pfam" id="PF01636"/>
    </source>
</evidence>
<keyword evidence="2" id="KW-0808">Transferase</keyword>
<protein>
    <submittedName>
        <fullName evidence="2">Aminoglycoside phosphotransferase family protein</fullName>
        <ecNumber evidence="2">2.7.-.-</ecNumber>
    </submittedName>
</protein>
<feature type="domain" description="Aminoglycoside phosphotransferase" evidence="1">
    <location>
        <begin position="33"/>
        <end position="258"/>
    </location>
</feature>
<reference evidence="2" key="1">
    <citation type="submission" date="2024-05" db="EMBL/GenBank/DDBJ databases">
        <authorList>
            <person name="Cai S.Y."/>
            <person name="Jin L.M."/>
            <person name="Li H.R."/>
        </authorList>
    </citation>
    <scope>NUCLEOTIDE SEQUENCE</scope>
    <source>
        <strain evidence="2">A5-74</strain>
    </source>
</reference>
<dbReference type="AlphaFoldDB" id="A0AAU8DVD4"/>
<dbReference type="PANTHER" id="PTHR21310:SF42">
    <property type="entry name" value="BIFUNCTIONAL AAC_APH"/>
    <property type="match status" value="1"/>
</dbReference>
<dbReference type="Gene3D" id="3.30.200.20">
    <property type="entry name" value="Phosphorylase Kinase, domain 1"/>
    <property type="match status" value="1"/>
</dbReference>
<dbReference type="EC" id="2.7.-.-" evidence="2"/>
<organism evidence="2">
    <name type="scientific">Nakamurella sp. A5-74</name>
    <dbReference type="NCBI Taxonomy" id="3158264"/>
    <lineage>
        <taxon>Bacteria</taxon>
        <taxon>Bacillati</taxon>
        <taxon>Actinomycetota</taxon>
        <taxon>Actinomycetes</taxon>
        <taxon>Nakamurellales</taxon>
        <taxon>Nakamurellaceae</taxon>
        <taxon>Nakamurella</taxon>
    </lineage>
</organism>
<dbReference type="InterPro" id="IPR051678">
    <property type="entry name" value="AGP_Transferase"/>
</dbReference>
<evidence type="ECO:0000313" key="2">
    <source>
        <dbReference type="EMBL" id="XCG64825.1"/>
    </source>
</evidence>
<dbReference type="Gene3D" id="3.90.1200.10">
    <property type="match status" value="1"/>
</dbReference>
<name>A0AAU8DVD4_9ACTN</name>
<dbReference type="GO" id="GO:0016740">
    <property type="term" value="F:transferase activity"/>
    <property type="evidence" value="ECO:0007669"/>
    <property type="project" value="UniProtKB-KW"/>
</dbReference>
<dbReference type="Pfam" id="PF01636">
    <property type="entry name" value="APH"/>
    <property type="match status" value="1"/>
</dbReference>
<dbReference type="PANTHER" id="PTHR21310">
    <property type="entry name" value="AMINOGLYCOSIDE PHOSPHOTRANSFERASE-RELATED-RELATED"/>
    <property type="match status" value="1"/>
</dbReference>
<dbReference type="RefSeq" id="WP_353650437.1">
    <property type="nucleotide sequence ID" value="NZ_CP159218.1"/>
</dbReference>
<dbReference type="InterPro" id="IPR011009">
    <property type="entry name" value="Kinase-like_dom_sf"/>
</dbReference>
<dbReference type="CDD" id="cd05155">
    <property type="entry name" value="APH_ChoK_like_1"/>
    <property type="match status" value="1"/>
</dbReference>
<accession>A0AAU8DVD4</accession>